<reference evidence="15" key="2">
    <citation type="submission" date="2017-06" db="EMBL/GenBank/DDBJ databases">
        <title>Capnocytophaga spp. assemblies.</title>
        <authorList>
            <person name="Gulvik C.A."/>
        </authorList>
    </citation>
    <scope>NUCLEOTIDE SEQUENCE [LARGE SCALE GENOMIC DNA]</scope>
    <source>
        <strain evidence="15">H6253</strain>
    </source>
</reference>
<evidence type="ECO:0000256" key="4">
    <source>
        <dbReference type="ARBA" id="ARBA00022829"/>
    </source>
</evidence>
<keyword evidence="6 9" id="KW-0238">DNA-binding</keyword>
<dbReference type="InterPro" id="IPR004107">
    <property type="entry name" value="Integrase_SAM-like_N"/>
</dbReference>
<dbReference type="GO" id="GO:0005737">
    <property type="term" value="C:cytoplasm"/>
    <property type="evidence" value="ECO:0007669"/>
    <property type="project" value="UniProtKB-SubCell"/>
</dbReference>
<dbReference type="Gene3D" id="1.10.150.130">
    <property type="match status" value="1"/>
</dbReference>
<proteinExistence type="predicted"/>
<dbReference type="SUPFAM" id="SSF56349">
    <property type="entry name" value="DNA breaking-rejoining enzymes"/>
    <property type="match status" value="1"/>
</dbReference>
<dbReference type="Pfam" id="PF00589">
    <property type="entry name" value="Phage_integrase"/>
    <property type="match status" value="1"/>
</dbReference>
<comment type="subcellular location">
    <subcellularLocation>
        <location evidence="1">Cytoplasm</location>
    </subcellularLocation>
</comment>
<keyword evidence="3" id="KW-0132">Cell division</keyword>
<dbReference type="InterPro" id="IPR013762">
    <property type="entry name" value="Integrase-like_cat_sf"/>
</dbReference>
<dbReference type="Gene3D" id="1.10.443.10">
    <property type="entry name" value="Intergrase catalytic core"/>
    <property type="match status" value="1"/>
</dbReference>
<evidence type="ECO:0000313" key="15">
    <source>
        <dbReference type="Proteomes" id="UP000217276"/>
    </source>
</evidence>
<evidence type="ECO:0000256" key="1">
    <source>
        <dbReference type="ARBA" id="ARBA00004496"/>
    </source>
</evidence>
<evidence type="ECO:0000256" key="3">
    <source>
        <dbReference type="ARBA" id="ARBA00022618"/>
    </source>
</evidence>
<keyword evidence="2" id="KW-0963">Cytoplasm</keyword>
<name>A0A250FCX5_9FLAO</name>
<evidence type="ECO:0000256" key="2">
    <source>
        <dbReference type="ARBA" id="ARBA00022490"/>
    </source>
</evidence>
<evidence type="ECO:0000256" key="8">
    <source>
        <dbReference type="ARBA" id="ARBA00023306"/>
    </source>
</evidence>
<dbReference type="CDD" id="cd00798">
    <property type="entry name" value="INT_XerDC_C"/>
    <property type="match status" value="1"/>
</dbReference>
<dbReference type="EMBL" id="QBKG01000006">
    <property type="protein sequence ID" value="PTX06857.1"/>
    <property type="molecule type" value="Genomic_DNA"/>
</dbReference>
<evidence type="ECO:0000256" key="10">
    <source>
        <dbReference type="SAM" id="MobiDB-lite"/>
    </source>
</evidence>
<evidence type="ECO:0000313" key="14">
    <source>
        <dbReference type="EMBL" id="PTX06857.1"/>
    </source>
</evidence>
<protein>
    <submittedName>
        <fullName evidence="13 14">Integrase</fullName>
    </submittedName>
</protein>
<dbReference type="InterPro" id="IPR010998">
    <property type="entry name" value="Integrase_recombinase_N"/>
</dbReference>
<dbReference type="GO" id="GO:0015074">
    <property type="term" value="P:DNA integration"/>
    <property type="evidence" value="ECO:0007669"/>
    <property type="project" value="UniProtKB-KW"/>
</dbReference>
<keyword evidence="7" id="KW-0233">DNA recombination</keyword>
<dbReference type="InterPro" id="IPR050090">
    <property type="entry name" value="Tyrosine_recombinase_XerCD"/>
</dbReference>
<keyword evidence="4" id="KW-0159">Chromosome partition</keyword>
<dbReference type="PROSITE" id="PS51898">
    <property type="entry name" value="TYR_RECOMBINASE"/>
    <property type="match status" value="1"/>
</dbReference>
<gene>
    <name evidence="14" type="ORF">C8P65_10634</name>
    <name evidence="13" type="ORF">CGC53_09410</name>
</gene>
<feature type="region of interest" description="Disordered" evidence="10">
    <location>
        <begin position="291"/>
        <end position="310"/>
    </location>
</feature>
<feature type="domain" description="Core-binding (CB)" evidence="12">
    <location>
        <begin position="1"/>
        <end position="88"/>
    </location>
</feature>
<organism evidence="13 15">
    <name type="scientific">Capnocytophaga leadbetteri</name>
    <dbReference type="NCBI Taxonomy" id="327575"/>
    <lineage>
        <taxon>Bacteria</taxon>
        <taxon>Pseudomonadati</taxon>
        <taxon>Bacteroidota</taxon>
        <taxon>Flavobacteriia</taxon>
        <taxon>Flavobacteriales</taxon>
        <taxon>Flavobacteriaceae</taxon>
        <taxon>Capnocytophaga</taxon>
    </lineage>
</organism>
<dbReference type="RefSeq" id="WP_034540492.1">
    <property type="nucleotide sequence ID" value="NZ_CAMURD010000097.1"/>
</dbReference>
<dbReference type="GO" id="GO:0051301">
    <property type="term" value="P:cell division"/>
    <property type="evidence" value="ECO:0007669"/>
    <property type="project" value="UniProtKB-KW"/>
</dbReference>
<dbReference type="PANTHER" id="PTHR30349:SF77">
    <property type="entry name" value="TYROSINE RECOMBINASE XERC"/>
    <property type="match status" value="1"/>
</dbReference>
<evidence type="ECO:0000259" key="11">
    <source>
        <dbReference type="PROSITE" id="PS51898"/>
    </source>
</evidence>
<dbReference type="EMBL" id="CP022384">
    <property type="protein sequence ID" value="ATA82964.1"/>
    <property type="molecule type" value="Genomic_DNA"/>
</dbReference>
<accession>A0A250FCX5</accession>
<evidence type="ECO:0000256" key="9">
    <source>
        <dbReference type="PROSITE-ProRule" id="PRU01248"/>
    </source>
</evidence>
<dbReference type="Proteomes" id="UP000217276">
    <property type="component" value="Chromosome"/>
</dbReference>
<keyword evidence="8" id="KW-0131">Cell cycle</keyword>
<evidence type="ECO:0000256" key="5">
    <source>
        <dbReference type="ARBA" id="ARBA00022908"/>
    </source>
</evidence>
<dbReference type="InterPro" id="IPR011010">
    <property type="entry name" value="DNA_brk_join_enz"/>
</dbReference>
<reference evidence="13" key="1">
    <citation type="journal article" date="2017" name="Genome Announc.">
        <title>Twelve Complete Reference Genomes of Clinical Isolates in the Capnocytophaga Genus.</title>
        <authorList>
            <person name="Villarma A."/>
            <person name="Gulvik C.A."/>
            <person name="Rowe L.A."/>
            <person name="Sheth M."/>
            <person name="Juieng P."/>
            <person name="Nicholson A.C."/>
            <person name="Loparev V.N."/>
            <person name="McQuiston J.R."/>
        </authorList>
    </citation>
    <scope>NUCLEOTIDE SEQUENCE</scope>
    <source>
        <strain evidence="13">H6253</strain>
    </source>
</reference>
<dbReference type="InterPro" id="IPR044068">
    <property type="entry name" value="CB"/>
</dbReference>
<dbReference type="Proteomes" id="UP000243985">
    <property type="component" value="Unassembled WGS sequence"/>
</dbReference>
<evidence type="ECO:0000259" key="12">
    <source>
        <dbReference type="PROSITE" id="PS51900"/>
    </source>
</evidence>
<evidence type="ECO:0000313" key="13">
    <source>
        <dbReference type="EMBL" id="ATA82964.1"/>
    </source>
</evidence>
<keyword evidence="15" id="KW-1185">Reference proteome</keyword>
<dbReference type="PROSITE" id="PS51900">
    <property type="entry name" value="CB"/>
    <property type="match status" value="1"/>
</dbReference>
<reference evidence="14 16" key="3">
    <citation type="submission" date="2018-04" db="EMBL/GenBank/DDBJ databases">
        <title>Genomic Encyclopedia of Archaeal and Bacterial Type Strains, Phase II (KMG-II): from individual species to whole genera.</title>
        <authorList>
            <person name="Goeker M."/>
        </authorList>
    </citation>
    <scope>NUCLEOTIDE SEQUENCE [LARGE SCALE GENOMIC DNA]</scope>
    <source>
        <strain evidence="14 16">DSM 22902</strain>
    </source>
</reference>
<dbReference type="InterPro" id="IPR002104">
    <property type="entry name" value="Integrase_catalytic"/>
</dbReference>
<evidence type="ECO:0000313" key="16">
    <source>
        <dbReference type="Proteomes" id="UP000243985"/>
    </source>
</evidence>
<evidence type="ECO:0000256" key="6">
    <source>
        <dbReference type="ARBA" id="ARBA00023125"/>
    </source>
</evidence>
<dbReference type="PANTHER" id="PTHR30349">
    <property type="entry name" value="PHAGE INTEGRASE-RELATED"/>
    <property type="match status" value="1"/>
</dbReference>
<dbReference type="AlphaFoldDB" id="A0A250FCX5"/>
<dbReference type="Pfam" id="PF02899">
    <property type="entry name" value="Phage_int_SAM_1"/>
    <property type="match status" value="1"/>
</dbReference>
<feature type="domain" description="Tyr recombinase" evidence="11">
    <location>
        <begin position="110"/>
        <end position="293"/>
    </location>
</feature>
<sequence>MSINAFIIYLSIEMKYSIHTVEAYKHDLRAFERFIKSECEKEEEDCPLERADQEDIKKWIISLSNQSMSFRSINRKLSALKTYYTFLKKTKQIETSPFERGIFLLKTEKKNKLPFSEAEIEKVLSYFSSKSSFDEVRDRAIIETLYATGMRRSELTGLKLQDLDLEQKQIKISGKGDKERYIPVIPELEATLKEYLRLREEIANKKSEDFLFLVKNGKKIYPTLVYRIINSYFSAVTSKKDVSPHILRHSFASHLLDNGADLNTVKELLGHSSLASTQVYTNTSLVELKRQYKKAHPRANNSENEEETEK</sequence>
<dbReference type="GO" id="GO:0007059">
    <property type="term" value="P:chromosome segregation"/>
    <property type="evidence" value="ECO:0007669"/>
    <property type="project" value="UniProtKB-KW"/>
</dbReference>
<evidence type="ECO:0000256" key="7">
    <source>
        <dbReference type="ARBA" id="ARBA00023172"/>
    </source>
</evidence>
<keyword evidence="5" id="KW-0229">DNA integration</keyword>
<dbReference type="GeneID" id="84580717"/>
<dbReference type="KEGG" id="clk:CGC53_09410"/>
<dbReference type="GO" id="GO:0006310">
    <property type="term" value="P:DNA recombination"/>
    <property type="evidence" value="ECO:0007669"/>
    <property type="project" value="UniProtKB-KW"/>
</dbReference>
<dbReference type="GO" id="GO:0003677">
    <property type="term" value="F:DNA binding"/>
    <property type="evidence" value="ECO:0007669"/>
    <property type="project" value="UniProtKB-UniRule"/>
</dbReference>